<protein>
    <recommendedName>
        <fullName evidence="8">6-phosphogluconate dehydrogenase C-terminal domain-containing protein</fullName>
    </recommendedName>
</protein>
<feature type="domain" description="6-phosphogluconate dehydrogenase C-terminal" evidence="8">
    <location>
        <begin position="169"/>
        <end position="442"/>
    </location>
</feature>
<evidence type="ECO:0000259" key="8">
    <source>
        <dbReference type="SMART" id="SM01350"/>
    </source>
</evidence>
<name>A0A382CA32_9ZZZZ</name>
<dbReference type="InterPro" id="IPR006115">
    <property type="entry name" value="6PGDH_NADP-bd"/>
</dbReference>
<evidence type="ECO:0000256" key="1">
    <source>
        <dbReference type="ARBA" id="ARBA00008419"/>
    </source>
</evidence>
<dbReference type="AlphaFoldDB" id="A0A382CA32"/>
<accession>A0A382CA32</accession>
<dbReference type="Gene3D" id="1.10.1040.10">
    <property type="entry name" value="N-(1-d-carboxylethyl)-l-norvaline Dehydrogenase, domain 2"/>
    <property type="match status" value="1"/>
</dbReference>
<keyword evidence="4" id="KW-0560">Oxidoreductase</keyword>
<evidence type="ECO:0000256" key="5">
    <source>
        <dbReference type="ARBA" id="ARBA00023064"/>
    </source>
</evidence>
<dbReference type="InterPro" id="IPR006113">
    <property type="entry name" value="6PGDH_Gnd/GntZ"/>
</dbReference>
<organism evidence="9">
    <name type="scientific">marine metagenome</name>
    <dbReference type="NCBI Taxonomy" id="408172"/>
    <lineage>
        <taxon>unclassified sequences</taxon>
        <taxon>metagenomes</taxon>
        <taxon>ecological metagenomes</taxon>
    </lineage>
</organism>
<dbReference type="FunFam" id="1.10.1040.10:FF:000032">
    <property type="entry name" value="6-phosphogluconate dehydrogenase, decarboxylating"/>
    <property type="match status" value="1"/>
</dbReference>
<dbReference type="SUPFAM" id="SSF48179">
    <property type="entry name" value="6-phosphogluconate dehydrogenase C-terminal domain-like"/>
    <property type="match status" value="1"/>
</dbReference>
<dbReference type="InterPro" id="IPR013328">
    <property type="entry name" value="6PGD_dom2"/>
</dbReference>
<feature type="non-terminal residue" evidence="9">
    <location>
        <position position="1"/>
    </location>
</feature>
<dbReference type="GO" id="GO:0019521">
    <property type="term" value="P:D-gluconate metabolic process"/>
    <property type="evidence" value="ECO:0007669"/>
    <property type="project" value="UniProtKB-KW"/>
</dbReference>
<gene>
    <name evidence="9" type="ORF">METZ01_LOCUS174967</name>
</gene>
<dbReference type="GO" id="GO:0006098">
    <property type="term" value="P:pentose-phosphate shunt"/>
    <property type="evidence" value="ECO:0007669"/>
    <property type="project" value="UniProtKB-KW"/>
</dbReference>
<dbReference type="NCBIfam" id="NF006765">
    <property type="entry name" value="PRK09287.1"/>
    <property type="match status" value="1"/>
</dbReference>
<dbReference type="GO" id="GO:0004616">
    <property type="term" value="F:phosphogluconate dehydrogenase (decarboxylating) activity"/>
    <property type="evidence" value="ECO:0007669"/>
    <property type="project" value="InterPro"/>
</dbReference>
<evidence type="ECO:0000313" key="9">
    <source>
        <dbReference type="EMBL" id="SVB22113.1"/>
    </source>
</evidence>
<dbReference type="InterPro" id="IPR008927">
    <property type="entry name" value="6-PGluconate_DH-like_C_sf"/>
</dbReference>
<comment type="subunit">
    <text evidence="2">Homodimer.</text>
</comment>
<evidence type="ECO:0000256" key="7">
    <source>
        <dbReference type="ARBA" id="ARBA00060616"/>
    </source>
</evidence>
<proteinExistence type="inferred from homology"/>
<dbReference type="InterPro" id="IPR036291">
    <property type="entry name" value="NAD(P)-bd_dom_sf"/>
</dbReference>
<sequence length="443" mass="48764">GQGLSLNIAENGYRISVFNRHLNGMEENVAQDFVAKSEHREAMTGFDELVPFVQSLGAPRKILLLVSSGGAVDEVIESLKPLLNAGDLIIDGGNSHYRDTERRLNDLKTMNIDYLGTGISGGPHGARQGPSIMVGGTGYEKVSELLCRIASLDNSGKPCCSYIGAGGAGHYVKMVHNGIEYAEMQLLTEVYQLLRYYGQVEPQEIAGIFKVWQDTDLSSYLLQITADILTQKDGDAPFIDKVLDKAGQKGTGSWSVASAMDLGLPSSTISEALMARYLSGMKDERVSAEKKYNLPRQTFSGDKQKFINNVRDGYRGARIINHAIGFHLLREAKSINEWQEDLSEIARIWTRGCIIQSHLMGKLEIILESGNSVLLHDDIVEHLQSSTTTLKQLVAAGLKAGYSLPVFSAALNYYLGYTRGQSPANLIQAQRYHFGNHPFERMD</sequence>
<dbReference type="GO" id="GO:0050661">
    <property type="term" value="F:NADP binding"/>
    <property type="evidence" value="ECO:0007669"/>
    <property type="project" value="InterPro"/>
</dbReference>
<dbReference type="PIRSF" id="PIRSF000109">
    <property type="entry name" value="6PGD"/>
    <property type="match status" value="1"/>
</dbReference>
<dbReference type="PANTHER" id="PTHR11811">
    <property type="entry name" value="6-PHOSPHOGLUCONATE DEHYDROGENASE"/>
    <property type="match status" value="1"/>
</dbReference>
<dbReference type="InterPro" id="IPR006184">
    <property type="entry name" value="6PGdom_BS"/>
</dbReference>
<dbReference type="PRINTS" id="PR00076">
    <property type="entry name" value="6PGDHDRGNASE"/>
</dbReference>
<dbReference type="NCBIfam" id="TIGR00873">
    <property type="entry name" value="gnd"/>
    <property type="match status" value="1"/>
</dbReference>
<keyword evidence="3" id="KW-0521">NADP</keyword>
<dbReference type="Pfam" id="PF03446">
    <property type="entry name" value="NAD_binding_2"/>
    <property type="match status" value="1"/>
</dbReference>
<keyword evidence="5" id="KW-0311">Gluconate utilization</keyword>
<dbReference type="PROSITE" id="PS00461">
    <property type="entry name" value="6PGD"/>
    <property type="match status" value="1"/>
</dbReference>
<dbReference type="InterPro" id="IPR006114">
    <property type="entry name" value="6PGDH_C"/>
</dbReference>
<dbReference type="EMBL" id="UINC01033206">
    <property type="protein sequence ID" value="SVB22113.1"/>
    <property type="molecule type" value="Genomic_DNA"/>
</dbReference>
<dbReference type="Gene3D" id="1.20.5.320">
    <property type="entry name" value="6-Phosphogluconate Dehydrogenase, domain 3"/>
    <property type="match status" value="1"/>
</dbReference>
<comment type="pathway">
    <text evidence="7">Carbohydrate degradation; pentose phosphate pathway; D-ribulose 5-phosphate from D-glucose 6-phosphate (oxidative stage).</text>
</comment>
<evidence type="ECO:0000256" key="6">
    <source>
        <dbReference type="ARBA" id="ARBA00023126"/>
    </source>
</evidence>
<comment type="similarity">
    <text evidence="1">Belongs to the 6-phosphogluconate dehydrogenase family.</text>
</comment>
<dbReference type="InterPro" id="IPR006183">
    <property type="entry name" value="Pgluconate_DH"/>
</dbReference>
<dbReference type="SUPFAM" id="SSF51735">
    <property type="entry name" value="NAD(P)-binding Rossmann-fold domains"/>
    <property type="match status" value="1"/>
</dbReference>
<dbReference type="Pfam" id="PF00393">
    <property type="entry name" value="6PGD"/>
    <property type="match status" value="1"/>
</dbReference>
<evidence type="ECO:0000256" key="3">
    <source>
        <dbReference type="ARBA" id="ARBA00022857"/>
    </source>
</evidence>
<dbReference type="SMART" id="SM01350">
    <property type="entry name" value="6PGD"/>
    <property type="match status" value="1"/>
</dbReference>
<evidence type="ECO:0000256" key="2">
    <source>
        <dbReference type="ARBA" id="ARBA00011738"/>
    </source>
</evidence>
<reference evidence="9" key="1">
    <citation type="submission" date="2018-05" db="EMBL/GenBank/DDBJ databases">
        <authorList>
            <person name="Lanie J.A."/>
            <person name="Ng W.-L."/>
            <person name="Kazmierczak K.M."/>
            <person name="Andrzejewski T.M."/>
            <person name="Davidsen T.M."/>
            <person name="Wayne K.J."/>
            <person name="Tettelin H."/>
            <person name="Glass J.I."/>
            <person name="Rusch D."/>
            <person name="Podicherti R."/>
            <person name="Tsui H.-C.T."/>
            <person name="Winkler M.E."/>
        </authorList>
    </citation>
    <scope>NUCLEOTIDE SEQUENCE</scope>
</reference>
<keyword evidence="6" id="KW-0570">Pentose shunt</keyword>
<evidence type="ECO:0000256" key="4">
    <source>
        <dbReference type="ARBA" id="ARBA00023002"/>
    </source>
</evidence>
<dbReference type="Gene3D" id="3.40.50.720">
    <property type="entry name" value="NAD(P)-binding Rossmann-like Domain"/>
    <property type="match status" value="1"/>
</dbReference>